<feature type="compositionally biased region" description="Basic residues" evidence="1">
    <location>
        <begin position="152"/>
        <end position="164"/>
    </location>
</feature>
<dbReference type="OrthoDB" id="2387983at2759"/>
<organism evidence="3 4">
    <name type="scientific">Rhizophagus irregularis</name>
    <dbReference type="NCBI Taxonomy" id="588596"/>
    <lineage>
        <taxon>Eukaryota</taxon>
        <taxon>Fungi</taxon>
        <taxon>Fungi incertae sedis</taxon>
        <taxon>Mucoromycota</taxon>
        <taxon>Glomeromycotina</taxon>
        <taxon>Glomeromycetes</taxon>
        <taxon>Glomerales</taxon>
        <taxon>Glomeraceae</taxon>
        <taxon>Rhizophagus</taxon>
    </lineage>
</organism>
<dbReference type="EMBL" id="CAGKOT010000020">
    <property type="protein sequence ID" value="CAB5364741.1"/>
    <property type="molecule type" value="Genomic_DNA"/>
</dbReference>
<dbReference type="CDD" id="cd18186">
    <property type="entry name" value="BTB_POZ_ZBTB_KLHL-like"/>
    <property type="match status" value="1"/>
</dbReference>
<accession>A0A916E722</accession>
<dbReference type="InterPro" id="IPR000210">
    <property type="entry name" value="BTB/POZ_dom"/>
</dbReference>
<evidence type="ECO:0000259" key="2">
    <source>
        <dbReference type="PROSITE" id="PS50097"/>
    </source>
</evidence>
<sequence length="291" mass="33325">MLSDFLPCLSKNLLNLLQDADDYNVSIQVGENEDIKEFRAHSNILRARSPYFKIALSSDWVKKENGIIVFIKPNISPTVFEIILRYIYAGILDLDRFIGEDILDLLMGSKEYGRESEYDDYQSEQSEQSEPENQQQQQQQQQEQEQEQEQHQHHHHHQKQRHQKNCSINSTSSVSSSDASDASATSLSSSPTSNIPTTNILTTKWNEKNFKALKQNGENFHKIKLSRVNIPVAAIYEHQSSGLNFGGGDLNMDNHIVSCQKKMQSYEYSILDNDAYSAEEFEVFSTSMNYV</sequence>
<protein>
    <recommendedName>
        <fullName evidence="2">BTB domain-containing protein</fullName>
    </recommendedName>
</protein>
<gene>
    <name evidence="3" type="ORF">CHRIB12_LOCUS10124</name>
</gene>
<reference evidence="3" key="1">
    <citation type="submission" date="2020-05" db="EMBL/GenBank/DDBJ databases">
        <authorList>
            <person name="Rincon C."/>
            <person name="Sanders R I."/>
            <person name="Robbins C."/>
            <person name="Chaturvedi A."/>
        </authorList>
    </citation>
    <scope>NUCLEOTIDE SEQUENCE</scope>
    <source>
        <strain evidence="3">CHB12</strain>
    </source>
</reference>
<dbReference type="PROSITE" id="PS50097">
    <property type="entry name" value="BTB"/>
    <property type="match status" value="1"/>
</dbReference>
<feature type="domain" description="BTB" evidence="2">
    <location>
        <begin position="23"/>
        <end position="96"/>
    </location>
</feature>
<evidence type="ECO:0000313" key="3">
    <source>
        <dbReference type="EMBL" id="CAB5364741.1"/>
    </source>
</evidence>
<evidence type="ECO:0000256" key="1">
    <source>
        <dbReference type="SAM" id="MobiDB-lite"/>
    </source>
</evidence>
<feature type="compositionally biased region" description="Acidic residues" evidence="1">
    <location>
        <begin position="117"/>
        <end position="130"/>
    </location>
</feature>
<feature type="compositionally biased region" description="Low complexity" evidence="1">
    <location>
        <begin position="167"/>
        <end position="200"/>
    </location>
</feature>
<feature type="region of interest" description="Disordered" evidence="1">
    <location>
        <begin position="114"/>
        <end position="200"/>
    </location>
</feature>
<evidence type="ECO:0000313" key="4">
    <source>
        <dbReference type="Proteomes" id="UP000684084"/>
    </source>
</evidence>
<comment type="caution">
    <text evidence="3">The sequence shown here is derived from an EMBL/GenBank/DDBJ whole genome shotgun (WGS) entry which is preliminary data.</text>
</comment>
<dbReference type="Pfam" id="PF00651">
    <property type="entry name" value="BTB"/>
    <property type="match status" value="1"/>
</dbReference>
<name>A0A916E722_9GLOM</name>
<dbReference type="VEuPathDB" id="FungiDB:RhiirFUN_003701"/>
<feature type="compositionally biased region" description="Low complexity" evidence="1">
    <location>
        <begin position="131"/>
        <end position="143"/>
    </location>
</feature>
<dbReference type="SMART" id="SM00225">
    <property type="entry name" value="BTB"/>
    <property type="match status" value="1"/>
</dbReference>
<dbReference type="AlphaFoldDB" id="A0A916E722"/>
<proteinExistence type="predicted"/>
<dbReference type="Proteomes" id="UP000684084">
    <property type="component" value="Unassembled WGS sequence"/>
</dbReference>